<protein>
    <submittedName>
        <fullName evidence="7">2-hydroxyacid dehydrogenase</fullName>
        <ecNumber evidence="7">1.1.1.28</ecNumber>
    </submittedName>
</protein>
<keyword evidence="3" id="KW-0520">NAD</keyword>
<keyword evidence="8" id="KW-1185">Reference proteome</keyword>
<dbReference type="InterPro" id="IPR058205">
    <property type="entry name" value="D-LDH-like"/>
</dbReference>
<dbReference type="Gene3D" id="3.40.50.720">
    <property type="entry name" value="NAD(P)-binding Rossmann-like Domain"/>
    <property type="match status" value="2"/>
</dbReference>
<dbReference type="RefSeq" id="WP_318954949.1">
    <property type="nucleotide sequence ID" value="NZ_CP137555.1"/>
</dbReference>
<dbReference type="Pfam" id="PF02826">
    <property type="entry name" value="2-Hacid_dh_C"/>
    <property type="match status" value="1"/>
</dbReference>
<dbReference type="GO" id="GO:0008720">
    <property type="term" value="F:D-lactate dehydrogenase (NAD+) activity"/>
    <property type="evidence" value="ECO:0007669"/>
    <property type="project" value="UniProtKB-EC"/>
</dbReference>
<accession>A0AAU0N377</accession>
<reference evidence="7 8" key="1">
    <citation type="submission" date="2023-10" db="EMBL/GenBank/DDBJ databases">
        <title>Description of Microbulbifer bruguierae sp. nov., isolated from the sediments of mangrove plant Bruguiera sexangula and comparative genomic analyses of the genus Microbulbifer.</title>
        <authorList>
            <person name="Long M."/>
        </authorList>
    </citation>
    <scope>NUCLEOTIDE SEQUENCE [LARGE SCALE GENOMIC DNA]</scope>
    <source>
        <strain evidence="7 8">SPO729</strain>
    </source>
</reference>
<evidence type="ECO:0000256" key="2">
    <source>
        <dbReference type="ARBA" id="ARBA00023002"/>
    </source>
</evidence>
<dbReference type="Proteomes" id="UP001302477">
    <property type="component" value="Chromosome"/>
</dbReference>
<dbReference type="PANTHER" id="PTHR43026">
    <property type="entry name" value="2-HYDROXYACID DEHYDROGENASE HOMOLOG 1-RELATED"/>
    <property type="match status" value="1"/>
</dbReference>
<dbReference type="InterPro" id="IPR029752">
    <property type="entry name" value="D-isomer_DH_CS1"/>
</dbReference>
<name>A0AAU0N377_9GAMM</name>
<comment type="similarity">
    <text evidence="1 4">Belongs to the D-isomer specific 2-hydroxyacid dehydrogenase family.</text>
</comment>
<dbReference type="EMBL" id="CP137555">
    <property type="protein sequence ID" value="WOX06496.1"/>
    <property type="molecule type" value="Genomic_DNA"/>
</dbReference>
<dbReference type="KEGG" id="mpaf:R5R33_05015"/>
<keyword evidence="2 4" id="KW-0560">Oxidoreductase</keyword>
<dbReference type="PROSITE" id="PS00671">
    <property type="entry name" value="D_2_HYDROXYACID_DH_3"/>
    <property type="match status" value="1"/>
</dbReference>
<evidence type="ECO:0000313" key="8">
    <source>
        <dbReference type="Proteomes" id="UP001302477"/>
    </source>
</evidence>
<evidence type="ECO:0000256" key="4">
    <source>
        <dbReference type="RuleBase" id="RU003719"/>
    </source>
</evidence>
<evidence type="ECO:0000313" key="7">
    <source>
        <dbReference type="EMBL" id="WOX06496.1"/>
    </source>
</evidence>
<dbReference type="SUPFAM" id="SSF51735">
    <property type="entry name" value="NAD(P)-binding Rossmann-fold domains"/>
    <property type="match status" value="1"/>
</dbReference>
<dbReference type="PANTHER" id="PTHR43026:SF1">
    <property type="entry name" value="2-HYDROXYACID DEHYDROGENASE HOMOLOG 1-RELATED"/>
    <property type="match status" value="1"/>
</dbReference>
<dbReference type="InterPro" id="IPR029753">
    <property type="entry name" value="D-isomer_DH_CS"/>
</dbReference>
<feature type="domain" description="D-isomer specific 2-hydroxyacid dehydrogenase NAD-binding" evidence="6">
    <location>
        <begin position="110"/>
        <end position="296"/>
    </location>
</feature>
<organism evidence="7 8">
    <name type="scientific">Microbulbifer pacificus</name>
    <dbReference type="NCBI Taxonomy" id="407164"/>
    <lineage>
        <taxon>Bacteria</taxon>
        <taxon>Pseudomonadati</taxon>
        <taxon>Pseudomonadota</taxon>
        <taxon>Gammaproteobacteria</taxon>
        <taxon>Cellvibrionales</taxon>
        <taxon>Microbulbiferaceae</taxon>
        <taxon>Microbulbifer</taxon>
    </lineage>
</organism>
<sequence>MKITLFSTLGCEQKTFDAVNLDHGHQLTYRSDRLGPDNVHLGKGSDGVCVTVNDQVDSDTIATLKANGCKVIVTRSIGYNQIDLDAAAQAGIPVARVPHYSPHSVSEFTVGLILSLTRKIHRAFLRSREFNFSIDGLTGTQLSDKTVGILGAGQIGGLVIKALSGFGCRLLYHDLQRHPELDNLATHCTISELAREADILVLNLPLTPETHHILNATTVPQLKPGALIINTGRGGLIDTRALVEGLKSGHLGGAAIDVYEDEANLFYNDRSTDVLQDDTFCRLLTFPNVIVTSHMAFLTDHALSDIATTALQAFSEFEQGKPLTTRIEVSAG</sequence>
<feature type="domain" description="D-isomer specific 2-hydroxyacid dehydrogenase catalytic" evidence="5">
    <location>
        <begin position="23"/>
        <end position="327"/>
    </location>
</feature>
<dbReference type="AlphaFoldDB" id="A0AAU0N377"/>
<evidence type="ECO:0000259" key="6">
    <source>
        <dbReference type="Pfam" id="PF02826"/>
    </source>
</evidence>
<dbReference type="InterPro" id="IPR036291">
    <property type="entry name" value="NAD(P)-bd_dom_sf"/>
</dbReference>
<dbReference type="InterPro" id="IPR006139">
    <property type="entry name" value="D-isomer_2_OHA_DH_cat_dom"/>
</dbReference>
<dbReference type="InterPro" id="IPR006140">
    <property type="entry name" value="D-isomer_DH_NAD-bd"/>
</dbReference>
<dbReference type="SUPFAM" id="SSF52283">
    <property type="entry name" value="Formate/glycerate dehydrogenase catalytic domain-like"/>
    <property type="match status" value="1"/>
</dbReference>
<proteinExistence type="inferred from homology"/>
<dbReference type="Pfam" id="PF00389">
    <property type="entry name" value="2-Hacid_dh"/>
    <property type="match status" value="1"/>
</dbReference>
<dbReference type="GO" id="GO:0051287">
    <property type="term" value="F:NAD binding"/>
    <property type="evidence" value="ECO:0007669"/>
    <property type="project" value="InterPro"/>
</dbReference>
<dbReference type="EC" id="1.1.1.28" evidence="7"/>
<evidence type="ECO:0000256" key="3">
    <source>
        <dbReference type="ARBA" id="ARBA00023027"/>
    </source>
</evidence>
<dbReference type="CDD" id="cd12183">
    <property type="entry name" value="LDH_like_2"/>
    <property type="match status" value="1"/>
</dbReference>
<dbReference type="PROSITE" id="PS00065">
    <property type="entry name" value="D_2_HYDROXYACID_DH_1"/>
    <property type="match status" value="1"/>
</dbReference>
<evidence type="ECO:0000256" key="1">
    <source>
        <dbReference type="ARBA" id="ARBA00005854"/>
    </source>
</evidence>
<gene>
    <name evidence="7" type="ORF">R5R33_05015</name>
</gene>
<evidence type="ECO:0000259" key="5">
    <source>
        <dbReference type="Pfam" id="PF00389"/>
    </source>
</evidence>